<dbReference type="EMBL" id="CP001472">
    <property type="protein sequence ID" value="ACO34179.1"/>
    <property type="molecule type" value="Genomic_DNA"/>
</dbReference>
<dbReference type="HOGENOM" id="CLU_198286_0_0_0"/>
<gene>
    <name evidence="1" type="ordered locus">ACP_0598</name>
</gene>
<dbReference type="KEGG" id="aca:ACP_0598"/>
<dbReference type="RefSeq" id="WP_015895783.1">
    <property type="nucleotide sequence ID" value="NC_012483.1"/>
</dbReference>
<keyword evidence="2" id="KW-1185">Reference proteome</keyword>
<accession>C1F1J7</accession>
<dbReference type="InParanoid" id="C1F1J7"/>
<protein>
    <submittedName>
        <fullName evidence="1">Uncharacterized protein</fullName>
    </submittedName>
</protein>
<organism evidence="1 2">
    <name type="scientific">Acidobacterium capsulatum (strain ATCC 51196 / DSM 11244 / BCRC 80197 / JCM 7670 / NBRC 15755 / NCIMB 13165 / 161)</name>
    <dbReference type="NCBI Taxonomy" id="240015"/>
    <lineage>
        <taxon>Bacteria</taxon>
        <taxon>Pseudomonadati</taxon>
        <taxon>Acidobacteriota</taxon>
        <taxon>Terriglobia</taxon>
        <taxon>Terriglobales</taxon>
        <taxon>Acidobacteriaceae</taxon>
        <taxon>Acidobacterium</taxon>
    </lineage>
</organism>
<dbReference type="OrthoDB" id="598340at2"/>
<reference evidence="1 2" key="1">
    <citation type="journal article" date="2009" name="Appl. Environ. Microbiol.">
        <title>Three genomes from the phylum Acidobacteria provide insight into the lifestyles of these microorganisms in soils.</title>
        <authorList>
            <person name="Ward N.L."/>
            <person name="Challacombe J.F."/>
            <person name="Janssen P.H."/>
            <person name="Henrissat B."/>
            <person name="Coutinho P.M."/>
            <person name="Wu M."/>
            <person name="Xie G."/>
            <person name="Haft D.H."/>
            <person name="Sait M."/>
            <person name="Badger J."/>
            <person name="Barabote R.D."/>
            <person name="Bradley B."/>
            <person name="Brettin T.S."/>
            <person name="Brinkac L.M."/>
            <person name="Bruce D."/>
            <person name="Creasy T."/>
            <person name="Daugherty S.C."/>
            <person name="Davidsen T.M."/>
            <person name="DeBoy R.T."/>
            <person name="Detter J.C."/>
            <person name="Dodson R.J."/>
            <person name="Durkin A.S."/>
            <person name="Ganapathy A."/>
            <person name="Gwinn-Giglio M."/>
            <person name="Han C.S."/>
            <person name="Khouri H."/>
            <person name="Kiss H."/>
            <person name="Kothari S.P."/>
            <person name="Madupu R."/>
            <person name="Nelson K.E."/>
            <person name="Nelson W.C."/>
            <person name="Paulsen I."/>
            <person name="Penn K."/>
            <person name="Ren Q."/>
            <person name="Rosovitz M.J."/>
            <person name="Selengut J.D."/>
            <person name="Shrivastava S."/>
            <person name="Sullivan S.A."/>
            <person name="Tapia R."/>
            <person name="Thompson L.S."/>
            <person name="Watkins K.L."/>
            <person name="Yang Q."/>
            <person name="Yu C."/>
            <person name="Zafar N."/>
            <person name="Zhou L."/>
            <person name="Kuske C.R."/>
        </authorList>
    </citation>
    <scope>NUCLEOTIDE SEQUENCE [LARGE SCALE GENOMIC DNA]</scope>
    <source>
        <strain evidence="2">ATCC 51196 / DSM 11244 / BCRC 80197 / JCM 7670 / NBRC 15755 / NCIMB 13165 / 161</strain>
    </source>
</reference>
<sequence>MKNITLSADEHLIEQARQIAQAQHKTLNSVFREWLEQYTVQSGSGKDFDALMKRLQHVNAGRRYTRDEMNAR</sequence>
<name>C1F1J7_ACIC5</name>
<dbReference type="eggNOG" id="ENOG50332XV">
    <property type="taxonomic scope" value="Bacteria"/>
</dbReference>
<proteinExistence type="predicted"/>
<dbReference type="AlphaFoldDB" id="C1F1J7"/>
<evidence type="ECO:0000313" key="2">
    <source>
        <dbReference type="Proteomes" id="UP000002207"/>
    </source>
</evidence>
<evidence type="ECO:0000313" key="1">
    <source>
        <dbReference type="EMBL" id="ACO34179.1"/>
    </source>
</evidence>
<dbReference type="Proteomes" id="UP000002207">
    <property type="component" value="Chromosome"/>
</dbReference>
<dbReference type="STRING" id="240015.ACP_0598"/>